<reference evidence="2 3" key="2">
    <citation type="submission" date="2017-04" db="EMBL/GenBank/DDBJ databases">
        <title>CpG methylation of centromeres and impact of large insertions on vertebrate speciation.</title>
        <authorList>
            <person name="Ichikawa K."/>
            <person name="Yoshimura J."/>
            <person name="Morishita S."/>
        </authorList>
    </citation>
    <scope>NUCLEOTIDE SEQUENCE</scope>
    <source>
        <strain evidence="2 3">HSOK</strain>
    </source>
</reference>
<dbReference type="PROSITE" id="PS50994">
    <property type="entry name" value="INTEGRASE"/>
    <property type="match status" value="1"/>
</dbReference>
<dbReference type="InterPro" id="IPR036397">
    <property type="entry name" value="RNaseH_sf"/>
</dbReference>
<proteinExistence type="predicted"/>
<dbReference type="AlphaFoldDB" id="A0A3P9JG76"/>
<sequence>MAYSGDIRRALLTLADQMEGNNLSTDAILSRLDDIFEMLSLIVAAEDADIDDSVFASLRAIEHRVRVERTTEELSLSTGRPRLEVPVETLRSLVLCGMTTKAIASMLAVSESTVRRRMLEEALRKSDRYSSVGDDELDAIVLEIQHCYPNAGCRIMMGHLRSRGIHIQRSRLADSLRRVNPEGVMMRRLSIQIARRRQYNVPAPNHLWHIDGNHKLIRWRVVVHGGIDGFSRLVVYLNASTNNKATTVFNGFLAAVSQYGVPSRVRSDKGGENVKVAHFMVQTMGQNRNSHITGRSVHNQRIERLWRDVCENVLDLFYTIFTELEIQGLLNPGEEIDLYALHRCFLLHIQQHLHAFAQAWNHHGLRTANNRSPLQLWLQHRREGHDFSQVNEDYGVDWTGPYSHRPSTEVTVPEIQLPHTLTEQELSALPNTNVPLAQSLQVYLETIHALKMMF</sequence>
<name>A0A3P9JG76_ORYLA</name>
<dbReference type="Gene3D" id="3.30.420.10">
    <property type="entry name" value="Ribonuclease H-like superfamily/Ribonuclease H"/>
    <property type="match status" value="1"/>
</dbReference>
<reference evidence="2" key="4">
    <citation type="submission" date="2025-09" db="UniProtKB">
        <authorList>
            <consortium name="Ensembl"/>
        </authorList>
    </citation>
    <scope>IDENTIFICATION</scope>
    <source>
        <strain evidence="2">HSOK</strain>
    </source>
</reference>
<dbReference type="InterPro" id="IPR058913">
    <property type="entry name" value="Integrase_dom_put"/>
</dbReference>
<dbReference type="SUPFAM" id="SSF53098">
    <property type="entry name" value="Ribonuclease H-like"/>
    <property type="match status" value="1"/>
</dbReference>
<evidence type="ECO:0000259" key="1">
    <source>
        <dbReference type="PROSITE" id="PS50994"/>
    </source>
</evidence>
<dbReference type="Proteomes" id="UP000265200">
    <property type="component" value="Chromosome 18"/>
</dbReference>
<reference evidence="2" key="3">
    <citation type="submission" date="2025-08" db="UniProtKB">
        <authorList>
            <consortium name="Ensembl"/>
        </authorList>
    </citation>
    <scope>IDENTIFICATION</scope>
    <source>
        <strain evidence="2">HSOK</strain>
    </source>
</reference>
<dbReference type="PANTHER" id="PTHR46791:SF4">
    <property type="match status" value="1"/>
</dbReference>
<dbReference type="GO" id="GO:0015074">
    <property type="term" value="P:DNA integration"/>
    <property type="evidence" value="ECO:0007669"/>
    <property type="project" value="InterPro"/>
</dbReference>
<feature type="domain" description="Integrase catalytic" evidence="1">
    <location>
        <begin position="200"/>
        <end position="381"/>
    </location>
</feature>
<evidence type="ECO:0000313" key="2">
    <source>
        <dbReference type="Ensembl" id="ENSORLP00015031277.1"/>
    </source>
</evidence>
<reference key="1">
    <citation type="journal article" date="2007" name="Nature">
        <title>The medaka draft genome and insights into vertebrate genome evolution.</title>
        <authorList>
            <person name="Kasahara M."/>
            <person name="Naruse K."/>
            <person name="Sasaki S."/>
            <person name="Nakatani Y."/>
            <person name="Qu W."/>
            <person name="Ahsan B."/>
            <person name="Yamada T."/>
            <person name="Nagayasu Y."/>
            <person name="Doi K."/>
            <person name="Kasai Y."/>
            <person name="Jindo T."/>
            <person name="Kobayashi D."/>
            <person name="Shimada A."/>
            <person name="Toyoda A."/>
            <person name="Kuroki Y."/>
            <person name="Fujiyama A."/>
            <person name="Sasaki T."/>
            <person name="Shimizu A."/>
            <person name="Asakawa S."/>
            <person name="Shimizu N."/>
            <person name="Hashimoto S."/>
            <person name="Yang J."/>
            <person name="Lee Y."/>
            <person name="Matsushima K."/>
            <person name="Sugano S."/>
            <person name="Sakaizumi M."/>
            <person name="Narita T."/>
            <person name="Ohishi K."/>
            <person name="Haga S."/>
            <person name="Ohta F."/>
            <person name="Nomoto H."/>
            <person name="Nogata K."/>
            <person name="Morishita T."/>
            <person name="Endo T."/>
            <person name="Shin-I T."/>
            <person name="Takeda H."/>
            <person name="Morishita S."/>
            <person name="Kohara Y."/>
        </authorList>
    </citation>
    <scope>NUCLEOTIDE SEQUENCE [LARGE SCALE GENOMIC DNA]</scope>
    <source>
        <strain>Hd-rR</strain>
    </source>
</reference>
<dbReference type="GO" id="GO:0003676">
    <property type="term" value="F:nucleic acid binding"/>
    <property type="evidence" value="ECO:0007669"/>
    <property type="project" value="InterPro"/>
</dbReference>
<evidence type="ECO:0000313" key="3">
    <source>
        <dbReference type="Proteomes" id="UP000265200"/>
    </source>
</evidence>
<dbReference type="InterPro" id="IPR001584">
    <property type="entry name" value="Integrase_cat-core"/>
</dbReference>
<protein>
    <recommendedName>
        <fullName evidence="1">Integrase catalytic domain-containing protein</fullName>
    </recommendedName>
</protein>
<dbReference type="PANTHER" id="PTHR46791">
    <property type="entry name" value="EXPRESSED PROTEIN"/>
    <property type="match status" value="1"/>
</dbReference>
<dbReference type="InterPro" id="IPR012337">
    <property type="entry name" value="RNaseH-like_sf"/>
</dbReference>
<organism evidence="2 3">
    <name type="scientific">Oryzias latipes</name>
    <name type="common">Japanese rice fish</name>
    <name type="synonym">Japanese killifish</name>
    <dbReference type="NCBI Taxonomy" id="8090"/>
    <lineage>
        <taxon>Eukaryota</taxon>
        <taxon>Metazoa</taxon>
        <taxon>Chordata</taxon>
        <taxon>Craniata</taxon>
        <taxon>Vertebrata</taxon>
        <taxon>Euteleostomi</taxon>
        <taxon>Actinopterygii</taxon>
        <taxon>Neopterygii</taxon>
        <taxon>Teleostei</taxon>
        <taxon>Neoteleostei</taxon>
        <taxon>Acanthomorphata</taxon>
        <taxon>Ovalentaria</taxon>
        <taxon>Atherinomorphae</taxon>
        <taxon>Beloniformes</taxon>
        <taxon>Adrianichthyidae</taxon>
        <taxon>Oryziinae</taxon>
        <taxon>Oryzias</taxon>
    </lineage>
</organism>
<dbReference type="Pfam" id="PF24764">
    <property type="entry name" value="rva_4"/>
    <property type="match status" value="1"/>
</dbReference>
<dbReference type="Ensembl" id="ENSORLT00015022207.1">
    <property type="protein sequence ID" value="ENSORLP00015031277.1"/>
    <property type="gene ID" value="ENSORLG00015015465.1"/>
</dbReference>
<accession>A0A3P9JG76</accession>